<evidence type="ECO:0000256" key="1">
    <source>
        <dbReference type="ARBA" id="ARBA00022801"/>
    </source>
</evidence>
<organism evidence="2 3">
    <name type="scientific">Streptomyces stramineus</name>
    <dbReference type="NCBI Taxonomy" id="173861"/>
    <lineage>
        <taxon>Bacteria</taxon>
        <taxon>Bacillati</taxon>
        <taxon>Actinomycetota</taxon>
        <taxon>Actinomycetes</taxon>
        <taxon>Kitasatosporales</taxon>
        <taxon>Streptomycetaceae</taxon>
        <taxon>Streptomyces</taxon>
    </lineage>
</organism>
<comment type="caution">
    <text evidence="2">The sequence shown here is derived from an EMBL/GenBank/DDBJ whole genome shotgun (WGS) entry which is preliminary data.</text>
</comment>
<evidence type="ECO:0000313" key="3">
    <source>
        <dbReference type="Proteomes" id="UP001499895"/>
    </source>
</evidence>
<keyword evidence="1" id="KW-0378">Hydrolase</keyword>
<keyword evidence="3" id="KW-1185">Reference proteome</keyword>
<protein>
    <recommendedName>
        <fullName evidence="4">Agmatine deiminase</fullName>
    </recommendedName>
</protein>
<accession>A0ABN1A5S3</accession>
<evidence type="ECO:0008006" key="4">
    <source>
        <dbReference type="Google" id="ProtNLM"/>
    </source>
</evidence>
<sequence>MNDAVVLPRFGDRHADGRAAVVLRDLHPGREIRPVEIHTLAEGGGIHCATQQQPAT</sequence>
<dbReference type="Proteomes" id="UP001499895">
    <property type="component" value="Unassembled WGS sequence"/>
</dbReference>
<dbReference type="SUPFAM" id="SSF55909">
    <property type="entry name" value="Pentein"/>
    <property type="match status" value="1"/>
</dbReference>
<dbReference type="Gene3D" id="3.75.10.10">
    <property type="entry name" value="L-arginine/glycine Amidinotransferase, Chain A"/>
    <property type="match status" value="1"/>
</dbReference>
<dbReference type="EMBL" id="BAAAHB010000033">
    <property type="protein sequence ID" value="GAA0468238.1"/>
    <property type="molecule type" value="Genomic_DNA"/>
</dbReference>
<dbReference type="InterPro" id="IPR007466">
    <property type="entry name" value="Peptidyl-Arg-deiminase_porph"/>
</dbReference>
<evidence type="ECO:0000313" key="2">
    <source>
        <dbReference type="EMBL" id="GAA0468238.1"/>
    </source>
</evidence>
<reference evidence="2 3" key="1">
    <citation type="journal article" date="2019" name="Int. J. Syst. Evol. Microbiol.">
        <title>The Global Catalogue of Microorganisms (GCM) 10K type strain sequencing project: providing services to taxonomists for standard genome sequencing and annotation.</title>
        <authorList>
            <consortium name="The Broad Institute Genomics Platform"/>
            <consortium name="The Broad Institute Genome Sequencing Center for Infectious Disease"/>
            <person name="Wu L."/>
            <person name="Ma J."/>
        </authorList>
    </citation>
    <scope>NUCLEOTIDE SEQUENCE [LARGE SCALE GENOMIC DNA]</scope>
    <source>
        <strain evidence="2 3">JCM 10649</strain>
    </source>
</reference>
<name>A0ABN1A5S3_9ACTN</name>
<dbReference type="PANTHER" id="PTHR31377:SF0">
    <property type="entry name" value="AGMATINE DEIMINASE-RELATED"/>
    <property type="match status" value="1"/>
</dbReference>
<dbReference type="Pfam" id="PF04371">
    <property type="entry name" value="PAD_porph"/>
    <property type="match status" value="1"/>
</dbReference>
<gene>
    <name evidence="2" type="ORF">GCM10009544_33130</name>
</gene>
<dbReference type="PANTHER" id="PTHR31377">
    <property type="entry name" value="AGMATINE DEIMINASE-RELATED"/>
    <property type="match status" value="1"/>
</dbReference>
<proteinExistence type="predicted"/>